<organism evidence="9 10">
    <name type="scientific">Ornithinibacter aureus</name>
    <dbReference type="NCBI Taxonomy" id="622664"/>
    <lineage>
        <taxon>Bacteria</taxon>
        <taxon>Bacillati</taxon>
        <taxon>Actinomycetota</taxon>
        <taxon>Actinomycetes</taxon>
        <taxon>Micrococcales</taxon>
        <taxon>Intrasporangiaceae</taxon>
        <taxon>Ornithinibacter</taxon>
    </lineage>
</organism>
<feature type="chain" id="PRO_5047280869" description="CopC domain-containing protein" evidence="7">
    <location>
        <begin position="29"/>
        <end position="216"/>
    </location>
</feature>
<dbReference type="InterPro" id="IPR032694">
    <property type="entry name" value="CopC/D"/>
</dbReference>
<keyword evidence="2" id="KW-0479">Metal-binding</keyword>
<evidence type="ECO:0000256" key="3">
    <source>
        <dbReference type="ARBA" id="ARBA00022729"/>
    </source>
</evidence>
<dbReference type="PANTHER" id="PTHR34820:SF4">
    <property type="entry name" value="INNER MEMBRANE PROTEIN YEBZ"/>
    <property type="match status" value="1"/>
</dbReference>
<comment type="caution">
    <text evidence="9">The sequence shown here is derived from an EMBL/GenBank/DDBJ whole genome shotgun (WGS) entry which is preliminary data.</text>
</comment>
<protein>
    <recommendedName>
        <fullName evidence="8">CopC domain-containing protein</fullName>
    </recommendedName>
</protein>
<dbReference type="SUPFAM" id="SSF81296">
    <property type="entry name" value="E set domains"/>
    <property type="match status" value="1"/>
</dbReference>
<reference evidence="10" key="1">
    <citation type="journal article" date="2019" name="Int. J. Syst. Evol. Microbiol.">
        <title>The Global Catalogue of Microorganisms (GCM) 10K type strain sequencing project: providing services to taxonomists for standard genome sequencing and annotation.</title>
        <authorList>
            <consortium name="The Broad Institute Genomics Platform"/>
            <consortium name="The Broad Institute Genome Sequencing Center for Infectious Disease"/>
            <person name="Wu L."/>
            <person name="Ma J."/>
        </authorList>
    </citation>
    <scope>NUCLEOTIDE SEQUENCE [LARGE SCALE GENOMIC DNA]</scope>
    <source>
        <strain evidence="10">JCM 17738</strain>
    </source>
</reference>
<keyword evidence="10" id="KW-1185">Reference proteome</keyword>
<keyword evidence="6" id="KW-0812">Transmembrane</keyword>
<keyword evidence="6" id="KW-0472">Membrane</keyword>
<gene>
    <name evidence="9" type="ORF">GCM10023153_29410</name>
</gene>
<evidence type="ECO:0000256" key="2">
    <source>
        <dbReference type="ARBA" id="ARBA00022723"/>
    </source>
</evidence>
<proteinExistence type="predicted"/>
<evidence type="ECO:0000313" key="10">
    <source>
        <dbReference type="Proteomes" id="UP001500390"/>
    </source>
</evidence>
<feature type="transmembrane region" description="Helical" evidence="6">
    <location>
        <begin position="184"/>
        <end position="205"/>
    </location>
</feature>
<dbReference type="EMBL" id="BAABFX010000040">
    <property type="protein sequence ID" value="GAA4401186.1"/>
    <property type="molecule type" value="Genomic_DNA"/>
</dbReference>
<feature type="domain" description="CopC" evidence="8">
    <location>
        <begin position="38"/>
        <end position="128"/>
    </location>
</feature>
<evidence type="ECO:0000256" key="4">
    <source>
        <dbReference type="ARBA" id="ARBA00023008"/>
    </source>
</evidence>
<feature type="signal peptide" evidence="7">
    <location>
        <begin position="1"/>
        <end position="28"/>
    </location>
</feature>
<dbReference type="RefSeq" id="WP_159904088.1">
    <property type="nucleotide sequence ID" value="NZ_BAABFX010000040.1"/>
</dbReference>
<keyword evidence="6" id="KW-1133">Transmembrane helix</keyword>
<evidence type="ECO:0000256" key="7">
    <source>
        <dbReference type="SAM" id="SignalP"/>
    </source>
</evidence>
<dbReference type="InterPro" id="IPR007348">
    <property type="entry name" value="CopC_dom"/>
</dbReference>
<evidence type="ECO:0000256" key="1">
    <source>
        <dbReference type="ARBA" id="ARBA00004196"/>
    </source>
</evidence>
<name>A0ABP8K6W4_9MICO</name>
<keyword evidence="3 7" id="KW-0732">Signal</keyword>
<sequence>MQSRRFATVVTLVIVVAFFLVAIAPAFASPAPGTLPFHARLVSSEPADRTSVETADRVVLTFNESINPDFVAVRVSGPEGAEVDGAPSVEGATVTQPLAAPLAAGEHTVTYRVVSNDGHPISGTVTFTSTAVAATASPTASTPTSTPEASPTPTVSTASATPMPSDSPTPTPEPVADEAGTSPWVGVGIAVGVAALAAALGLVWHRRRSRPDDLRD</sequence>
<evidence type="ECO:0000256" key="5">
    <source>
        <dbReference type="SAM" id="MobiDB-lite"/>
    </source>
</evidence>
<accession>A0ABP8K6W4</accession>
<dbReference type="Gene3D" id="2.60.40.1220">
    <property type="match status" value="1"/>
</dbReference>
<dbReference type="PANTHER" id="PTHR34820">
    <property type="entry name" value="INNER MEMBRANE PROTEIN YEBZ"/>
    <property type="match status" value="1"/>
</dbReference>
<evidence type="ECO:0000259" key="8">
    <source>
        <dbReference type="Pfam" id="PF04234"/>
    </source>
</evidence>
<keyword evidence="4" id="KW-0186">Copper</keyword>
<evidence type="ECO:0000256" key="6">
    <source>
        <dbReference type="SAM" id="Phobius"/>
    </source>
</evidence>
<comment type="subcellular location">
    <subcellularLocation>
        <location evidence="1">Cell envelope</location>
    </subcellularLocation>
</comment>
<dbReference type="InterPro" id="IPR014755">
    <property type="entry name" value="Cu-Rt/internalin_Ig-like"/>
</dbReference>
<dbReference type="Pfam" id="PF04234">
    <property type="entry name" value="CopC"/>
    <property type="match status" value="1"/>
</dbReference>
<dbReference type="Proteomes" id="UP001500390">
    <property type="component" value="Unassembled WGS sequence"/>
</dbReference>
<feature type="compositionally biased region" description="Low complexity" evidence="5">
    <location>
        <begin position="137"/>
        <end position="164"/>
    </location>
</feature>
<dbReference type="InterPro" id="IPR014756">
    <property type="entry name" value="Ig_E-set"/>
</dbReference>
<evidence type="ECO:0000313" key="9">
    <source>
        <dbReference type="EMBL" id="GAA4401186.1"/>
    </source>
</evidence>
<feature type="region of interest" description="Disordered" evidence="5">
    <location>
        <begin position="137"/>
        <end position="180"/>
    </location>
</feature>